<keyword evidence="13 18" id="KW-0418">Kinase</keyword>
<keyword evidence="14" id="KW-0067">ATP-binding</keyword>
<evidence type="ECO:0000256" key="15">
    <source>
        <dbReference type="ARBA" id="ARBA00023134"/>
    </source>
</evidence>
<keyword evidence="12" id="KW-0547">Nucleotide-binding</keyword>
<name>A0A3B0TVQ8_9ZZZZ</name>
<evidence type="ECO:0000256" key="5">
    <source>
        <dbReference type="ARBA" id="ARBA00004692"/>
    </source>
</evidence>
<evidence type="ECO:0000256" key="4">
    <source>
        <dbReference type="ARBA" id="ARBA00003889"/>
    </source>
</evidence>
<evidence type="ECO:0000256" key="13">
    <source>
        <dbReference type="ARBA" id="ARBA00022777"/>
    </source>
</evidence>
<evidence type="ECO:0000313" key="18">
    <source>
        <dbReference type="EMBL" id="VAW12684.1"/>
    </source>
</evidence>
<dbReference type="InterPro" id="IPR003203">
    <property type="entry name" value="CobU/CobP"/>
</dbReference>
<reference evidence="18" key="1">
    <citation type="submission" date="2018-06" db="EMBL/GenBank/DDBJ databases">
        <authorList>
            <person name="Zhirakovskaya E."/>
        </authorList>
    </citation>
    <scope>NUCLEOTIDE SEQUENCE</scope>
</reference>
<evidence type="ECO:0000256" key="17">
    <source>
        <dbReference type="ARBA" id="ARBA00030571"/>
    </source>
</evidence>
<evidence type="ECO:0000256" key="8">
    <source>
        <dbReference type="ARBA" id="ARBA00012016"/>
    </source>
</evidence>
<comment type="similarity">
    <text evidence="7">Belongs to the CobU/CobP family.</text>
</comment>
<comment type="catalytic activity">
    <reaction evidence="1">
        <text>adenosylcob(III)inamide + ATP = adenosylcob(III)inamide phosphate + ADP + H(+)</text>
        <dbReference type="Rhea" id="RHEA:15769"/>
        <dbReference type="ChEBI" id="CHEBI:2480"/>
        <dbReference type="ChEBI" id="CHEBI:15378"/>
        <dbReference type="ChEBI" id="CHEBI:30616"/>
        <dbReference type="ChEBI" id="CHEBI:58502"/>
        <dbReference type="ChEBI" id="CHEBI:456216"/>
        <dbReference type="EC" id="2.7.1.156"/>
    </reaction>
</comment>
<dbReference type="EC" id="2.7.1.156" evidence="8"/>
<evidence type="ECO:0000256" key="1">
    <source>
        <dbReference type="ARBA" id="ARBA00000312"/>
    </source>
</evidence>
<sequence length="161" mass="17854">MSENKKILITGGMRSGKSSYALQLADQIEGEKAFIATAQATDDDMKVRIQRHKEERSNVYQTIEEPVYLSRALNSLRGSANVVVIDCLTLWVSNLLFASKKDIDIEGEISLFATSLQQAQTDIIIVTNEVGLGIIADNKLSRDFTEKLGFLNQKIAQVCDD</sequence>
<comment type="catalytic activity">
    <reaction evidence="2">
        <text>adenosylcob(III)inamide phosphate + GTP + H(+) = adenosylcob(III)inamide-GDP + diphosphate</text>
        <dbReference type="Rhea" id="RHEA:22712"/>
        <dbReference type="ChEBI" id="CHEBI:15378"/>
        <dbReference type="ChEBI" id="CHEBI:33019"/>
        <dbReference type="ChEBI" id="CHEBI:37565"/>
        <dbReference type="ChEBI" id="CHEBI:58502"/>
        <dbReference type="ChEBI" id="CHEBI:60487"/>
        <dbReference type="EC" id="2.7.7.62"/>
    </reaction>
</comment>
<comment type="pathway">
    <text evidence="6">Cofactor biosynthesis; adenosylcobalamin biosynthesis; adenosylcobalamin from cob(II)yrinate a,c-diamide: step 5/7.</text>
</comment>
<keyword evidence="15" id="KW-0342">GTP-binding</keyword>
<dbReference type="Gene3D" id="3.40.50.300">
    <property type="entry name" value="P-loop containing nucleotide triphosphate hydrolases"/>
    <property type="match status" value="1"/>
</dbReference>
<dbReference type="GO" id="GO:0008820">
    <property type="term" value="F:cobinamide phosphate guanylyltransferase activity"/>
    <property type="evidence" value="ECO:0007669"/>
    <property type="project" value="UniProtKB-EC"/>
</dbReference>
<dbReference type="SUPFAM" id="SSF52540">
    <property type="entry name" value="P-loop containing nucleoside triphosphate hydrolases"/>
    <property type="match status" value="1"/>
</dbReference>
<comment type="pathway">
    <text evidence="5">Cofactor biosynthesis; adenosylcobalamin biosynthesis; adenosylcobalamin from cob(II)yrinate a,c-diamide: step 6/7.</text>
</comment>
<organism evidence="18">
    <name type="scientific">hydrothermal vent metagenome</name>
    <dbReference type="NCBI Taxonomy" id="652676"/>
    <lineage>
        <taxon>unclassified sequences</taxon>
        <taxon>metagenomes</taxon>
        <taxon>ecological metagenomes</taxon>
    </lineage>
</organism>
<dbReference type="EC" id="2.7.7.62" evidence="9"/>
<keyword evidence="11 18" id="KW-0808">Transferase</keyword>
<keyword evidence="10" id="KW-0169">Cobalamin biosynthesis</keyword>
<protein>
    <recommendedName>
        <fullName evidence="16">Adenosylcobinamide kinase</fullName>
        <ecNumber evidence="8">2.7.1.156</ecNumber>
        <ecNumber evidence="9">2.7.7.62</ecNumber>
    </recommendedName>
    <alternativeName>
        <fullName evidence="17">Adenosylcobinamide-phosphate guanylyltransferase</fullName>
    </alternativeName>
</protein>
<dbReference type="GO" id="GO:0005524">
    <property type="term" value="F:ATP binding"/>
    <property type="evidence" value="ECO:0007669"/>
    <property type="project" value="UniProtKB-KW"/>
</dbReference>
<evidence type="ECO:0000256" key="16">
    <source>
        <dbReference type="ARBA" id="ARBA00029570"/>
    </source>
</evidence>
<evidence type="ECO:0000256" key="2">
    <source>
        <dbReference type="ARBA" id="ARBA00000711"/>
    </source>
</evidence>
<evidence type="ECO:0000256" key="12">
    <source>
        <dbReference type="ARBA" id="ARBA00022741"/>
    </source>
</evidence>
<dbReference type="GO" id="GO:0005525">
    <property type="term" value="F:GTP binding"/>
    <property type="evidence" value="ECO:0007669"/>
    <property type="project" value="UniProtKB-KW"/>
</dbReference>
<keyword evidence="18" id="KW-0548">Nucleotidyltransferase</keyword>
<evidence type="ECO:0000256" key="14">
    <source>
        <dbReference type="ARBA" id="ARBA00022840"/>
    </source>
</evidence>
<comment type="catalytic activity">
    <reaction evidence="3">
        <text>adenosylcob(III)inamide + GTP = adenosylcob(III)inamide phosphate + GDP + H(+)</text>
        <dbReference type="Rhea" id="RHEA:15765"/>
        <dbReference type="ChEBI" id="CHEBI:2480"/>
        <dbReference type="ChEBI" id="CHEBI:15378"/>
        <dbReference type="ChEBI" id="CHEBI:37565"/>
        <dbReference type="ChEBI" id="CHEBI:58189"/>
        <dbReference type="ChEBI" id="CHEBI:58502"/>
        <dbReference type="EC" id="2.7.1.156"/>
    </reaction>
</comment>
<evidence type="ECO:0000256" key="11">
    <source>
        <dbReference type="ARBA" id="ARBA00022679"/>
    </source>
</evidence>
<evidence type="ECO:0000256" key="9">
    <source>
        <dbReference type="ARBA" id="ARBA00012523"/>
    </source>
</evidence>
<dbReference type="NCBIfam" id="NF004469">
    <property type="entry name" value="PRK05800.1"/>
    <property type="match status" value="1"/>
</dbReference>
<dbReference type="Pfam" id="PF02283">
    <property type="entry name" value="CobU"/>
    <property type="match status" value="1"/>
</dbReference>
<dbReference type="GO" id="GO:0043752">
    <property type="term" value="F:adenosylcobinamide kinase activity"/>
    <property type="evidence" value="ECO:0007669"/>
    <property type="project" value="UniProtKB-EC"/>
</dbReference>
<accession>A0A3B0TVQ8</accession>
<evidence type="ECO:0000256" key="6">
    <source>
        <dbReference type="ARBA" id="ARBA00005159"/>
    </source>
</evidence>
<dbReference type="PIRSF" id="PIRSF006135">
    <property type="entry name" value="CobU"/>
    <property type="match status" value="1"/>
</dbReference>
<dbReference type="GO" id="GO:0009236">
    <property type="term" value="P:cobalamin biosynthetic process"/>
    <property type="evidence" value="ECO:0007669"/>
    <property type="project" value="UniProtKB-KW"/>
</dbReference>
<dbReference type="EMBL" id="UOEN01000118">
    <property type="protein sequence ID" value="VAW12684.1"/>
    <property type="molecule type" value="Genomic_DNA"/>
</dbReference>
<evidence type="ECO:0000256" key="10">
    <source>
        <dbReference type="ARBA" id="ARBA00022573"/>
    </source>
</evidence>
<dbReference type="PANTHER" id="PTHR34848">
    <property type="match status" value="1"/>
</dbReference>
<dbReference type="CDD" id="cd00544">
    <property type="entry name" value="CobU"/>
    <property type="match status" value="1"/>
</dbReference>
<dbReference type="AlphaFoldDB" id="A0A3B0TVQ8"/>
<evidence type="ECO:0000256" key="7">
    <source>
        <dbReference type="ARBA" id="ARBA00007490"/>
    </source>
</evidence>
<feature type="non-terminal residue" evidence="18">
    <location>
        <position position="161"/>
    </location>
</feature>
<dbReference type="PANTHER" id="PTHR34848:SF1">
    <property type="entry name" value="BIFUNCTIONAL ADENOSYLCOBALAMIN BIOSYNTHESIS PROTEIN COBU"/>
    <property type="match status" value="1"/>
</dbReference>
<proteinExistence type="inferred from homology"/>
<evidence type="ECO:0000256" key="3">
    <source>
        <dbReference type="ARBA" id="ARBA00001522"/>
    </source>
</evidence>
<comment type="function">
    <text evidence="4">Catalyzes ATP-dependent phosphorylation of adenosylcobinamide and addition of GMP to adenosylcobinamide phosphate.</text>
</comment>
<gene>
    <name evidence="18" type="ORF">MNBD_BACTEROID05-662</name>
</gene>
<dbReference type="InterPro" id="IPR027417">
    <property type="entry name" value="P-loop_NTPase"/>
</dbReference>